<gene>
    <name evidence="6" type="ORF">MP11Mi_12410</name>
</gene>
<dbReference type="Gene3D" id="1.10.357.10">
    <property type="entry name" value="Tetracycline Repressor, domain 2"/>
    <property type="match status" value="1"/>
</dbReference>
<dbReference type="PANTHER" id="PTHR47506:SF3">
    <property type="entry name" value="HTH-TYPE TRANSCRIPTIONAL REGULATOR LMRA"/>
    <property type="match status" value="1"/>
</dbReference>
<dbReference type="InterPro" id="IPR054156">
    <property type="entry name" value="YxaF_TetR_C"/>
</dbReference>
<dbReference type="InterPro" id="IPR009057">
    <property type="entry name" value="Homeodomain-like_sf"/>
</dbReference>
<keyword evidence="1" id="KW-0805">Transcription regulation</keyword>
<feature type="domain" description="Transcriptional regulator LmrA/YxaF-like C-terminal" evidence="5">
    <location>
        <begin position="80"/>
        <end position="177"/>
    </location>
</feature>
<reference evidence="6" key="1">
    <citation type="submission" date="2023-06" db="EMBL/GenBank/DDBJ databases">
        <title>Gordonia sp. nov. and Pseudochrobactrum sp. nov., two species isolated from the burying beetle Nicrophorus vespilloides.</title>
        <authorList>
            <person name="Poehlein A."/>
            <person name="Guzman J."/>
            <person name="Daniel R."/>
            <person name="Vilcinskas A."/>
        </authorList>
    </citation>
    <scope>NUCLEOTIDE SEQUENCE</scope>
    <source>
        <strain evidence="6">MP11Mi</strain>
    </source>
</reference>
<dbReference type="InterPro" id="IPR001647">
    <property type="entry name" value="HTH_TetR"/>
</dbReference>
<dbReference type="InterPro" id="IPR036271">
    <property type="entry name" value="Tet_transcr_reg_TetR-rel_C_sf"/>
</dbReference>
<evidence type="ECO:0000259" key="5">
    <source>
        <dbReference type="Pfam" id="PF21993"/>
    </source>
</evidence>
<dbReference type="EMBL" id="CP128986">
    <property type="protein sequence ID" value="WOC12159.1"/>
    <property type="molecule type" value="Genomic_DNA"/>
</dbReference>
<keyword evidence="2" id="KW-0238">DNA-binding</keyword>
<evidence type="ECO:0000256" key="2">
    <source>
        <dbReference type="ARBA" id="ARBA00023125"/>
    </source>
</evidence>
<evidence type="ECO:0000313" key="6">
    <source>
        <dbReference type="EMBL" id="WOC12159.1"/>
    </source>
</evidence>
<name>A0AA97CVX5_9ACTN</name>
<protein>
    <submittedName>
        <fullName evidence="6">HTH-type transcriptional regulator</fullName>
    </submittedName>
</protein>
<dbReference type="RefSeq" id="WP_420041411.1">
    <property type="nucleotide sequence ID" value="NZ_CP128986.1"/>
</dbReference>
<feature type="domain" description="HTH tetR-type" evidence="4">
    <location>
        <begin position="11"/>
        <end position="57"/>
    </location>
</feature>
<sequence length="190" mass="19938">MPTPSVHERLVSSAVTMLRTHGADGFGMAALLEHSSVARRSMYQHFPAGKSELLREATVVAGKGVCNHLAALLVEHDAMATLDLWADHWKSVLADSDYALGCPLAAASLSATEYPDAAAEAATAFDRLATIIGDALEREGHDAAQARAAGSVIVSGIEGAIIVARATKSVEPFDAFVAHTRATWGRGLPH</sequence>
<proteinExistence type="predicted"/>
<dbReference type="Pfam" id="PF00440">
    <property type="entry name" value="TetR_N"/>
    <property type="match status" value="1"/>
</dbReference>
<dbReference type="SUPFAM" id="SSF48498">
    <property type="entry name" value="Tetracyclin repressor-like, C-terminal domain"/>
    <property type="match status" value="1"/>
</dbReference>
<dbReference type="AlphaFoldDB" id="A0AA97CVX5"/>
<dbReference type="PANTHER" id="PTHR47506">
    <property type="entry name" value="TRANSCRIPTIONAL REGULATORY PROTEIN"/>
    <property type="match status" value="1"/>
</dbReference>
<evidence type="ECO:0000259" key="4">
    <source>
        <dbReference type="Pfam" id="PF00440"/>
    </source>
</evidence>
<accession>A0AA97CVX5</accession>
<evidence type="ECO:0000256" key="1">
    <source>
        <dbReference type="ARBA" id="ARBA00023015"/>
    </source>
</evidence>
<dbReference type="SUPFAM" id="SSF46689">
    <property type="entry name" value="Homeodomain-like"/>
    <property type="match status" value="1"/>
</dbReference>
<organism evidence="6">
    <name type="scientific">Gordonia sp. MP11Mi</name>
    <dbReference type="NCBI Taxonomy" id="3022769"/>
    <lineage>
        <taxon>Bacteria</taxon>
        <taxon>Bacillati</taxon>
        <taxon>Actinomycetota</taxon>
        <taxon>Actinomycetes</taxon>
        <taxon>Mycobacteriales</taxon>
        <taxon>Gordoniaceae</taxon>
        <taxon>Gordonia</taxon>
    </lineage>
</organism>
<evidence type="ECO:0000256" key="3">
    <source>
        <dbReference type="ARBA" id="ARBA00023163"/>
    </source>
</evidence>
<dbReference type="Pfam" id="PF21993">
    <property type="entry name" value="TetR_C_13_2"/>
    <property type="match status" value="1"/>
</dbReference>
<keyword evidence="3" id="KW-0804">Transcription</keyword>
<dbReference type="GO" id="GO:0003677">
    <property type="term" value="F:DNA binding"/>
    <property type="evidence" value="ECO:0007669"/>
    <property type="project" value="UniProtKB-KW"/>
</dbReference>